<dbReference type="NCBIfam" id="TIGR00364">
    <property type="entry name" value="7-cyano-7-deazaguanine synthase QueC"/>
    <property type="match status" value="1"/>
</dbReference>
<dbReference type="PANTHER" id="PTHR42914:SF1">
    <property type="entry name" value="7-CYANO-7-DEAZAGUANINE SYNTHASE"/>
    <property type="match status" value="1"/>
</dbReference>
<keyword evidence="3" id="KW-0479">Metal-binding</keyword>
<dbReference type="AlphaFoldDB" id="A0A6M3IJ58"/>
<evidence type="ECO:0000313" key="10">
    <source>
        <dbReference type="EMBL" id="QJA57391.1"/>
    </source>
</evidence>
<keyword evidence="6" id="KW-0067">ATP-binding</keyword>
<proteinExistence type="inferred from homology"/>
<evidence type="ECO:0000256" key="3">
    <source>
        <dbReference type="ARBA" id="ARBA00022723"/>
    </source>
</evidence>
<dbReference type="EC" id="6.3.4.20" evidence="8"/>
<evidence type="ECO:0000256" key="1">
    <source>
        <dbReference type="ARBA" id="ARBA00005061"/>
    </source>
</evidence>
<sequence length="226" mass="24863">MKSETALVVLSGGQDSITCLFWAKTQWKKLIAITFDYGQRHKIEIEAAKKAALLAGVSHHEIQNISSALIFSPSALTSNGDINLPHSRNSDLPASFIPGRNLLFLLTAAIFAYSKGIKDIVTGVCQTDYSGYPDCRWKTINALENTLVLGMDYQFSIHTPLMWLSKKEEAKMAVDLPGCWQALAYSHTCYNGKYPPCGECPACKIRANGFTEAGLEDPLILRSLSE</sequence>
<dbReference type="GO" id="GO:0005524">
    <property type="term" value="F:ATP binding"/>
    <property type="evidence" value="ECO:0007669"/>
    <property type="project" value="UniProtKB-KW"/>
</dbReference>
<evidence type="ECO:0000256" key="6">
    <source>
        <dbReference type="ARBA" id="ARBA00022840"/>
    </source>
</evidence>
<evidence type="ECO:0000256" key="4">
    <source>
        <dbReference type="ARBA" id="ARBA00022741"/>
    </source>
</evidence>
<dbReference type="InterPro" id="IPR018317">
    <property type="entry name" value="QueC"/>
</dbReference>
<dbReference type="InterPro" id="IPR014729">
    <property type="entry name" value="Rossmann-like_a/b/a_fold"/>
</dbReference>
<dbReference type="EMBL" id="MT141270">
    <property type="protein sequence ID" value="QJA57391.1"/>
    <property type="molecule type" value="Genomic_DNA"/>
</dbReference>
<protein>
    <recommendedName>
        <fullName evidence="8">7-cyano-7-deazaguanine synthase</fullName>
        <ecNumber evidence="8">6.3.4.20</ecNumber>
    </recommendedName>
</protein>
<dbReference type="Gene3D" id="3.40.50.620">
    <property type="entry name" value="HUPs"/>
    <property type="match status" value="1"/>
</dbReference>
<comment type="catalytic activity">
    <reaction evidence="9">
        <text>7-carboxy-7-carbaguanine + NH4(+) + 2 ATP = 7-cyano-7-carbaguanine + 2 AMP + 2 diphosphate + 2 H(+)</text>
        <dbReference type="Rhea" id="RHEA:27982"/>
        <dbReference type="ChEBI" id="CHEBI:15378"/>
        <dbReference type="ChEBI" id="CHEBI:28938"/>
        <dbReference type="ChEBI" id="CHEBI:30616"/>
        <dbReference type="ChEBI" id="CHEBI:33019"/>
        <dbReference type="ChEBI" id="CHEBI:45075"/>
        <dbReference type="ChEBI" id="CHEBI:61036"/>
        <dbReference type="ChEBI" id="CHEBI:456215"/>
        <dbReference type="EC" id="6.3.4.20"/>
    </reaction>
</comment>
<evidence type="ECO:0000256" key="8">
    <source>
        <dbReference type="ARBA" id="ARBA00039149"/>
    </source>
</evidence>
<evidence type="ECO:0000256" key="9">
    <source>
        <dbReference type="ARBA" id="ARBA00047890"/>
    </source>
</evidence>
<dbReference type="SUPFAM" id="SSF52402">
    <property type="entry name" value="Adenine nucleotide alpha hydrolases-like"/>
    <property type="match status" value="1"/>
</dbReference>
<dbReference type="Pfam" id="PF06508">
    <property type="entry name" value="QueC"/>
    <property type="match status" value="1"/>
</dbReference>
<dbReference type="HAMAP" id="MF_01633">
    <property type="entry name" value="QueC"/>
    <property type="match status" value="1"/>
</dbReference>
<gene>
    <name evidence="10" type="ORF">MM415B01653_0015</name>
</gene>
<evidence type="ECO:0000256" key="7">
    <source>
        <dbReference type="ARBA" id="ARBA00037993"/>
    </source>
</evidence>
<evidence type="ECO:0000256" key="5">
    <source>
        <dbReference type="ARBA" id="ARBA00022833"/>
    </source>
</evidence>
<dbReference type="CDD" id="cd01995">
    <property type="entry name" value="QueC-like"/>
    <property type="match status" value="1"/>
</dbReference>
<comment type="similarity">
    <text evidence="7">Belongs to the QueC family.</text>
</comment>
<keyword evidence="5" id="KW-0862">Zinc</keyword>
<dbReference type="GO" id="GO:0046872">
    <property type="term" value="F:metal ion binding"/>
    <property type="evidence" value="ECO:0007669"/>
    <property type="project" value="UniProtKB-KW"/>
</dbReference>
<dbReference type="GO" id="GO:0016874">
    <property type="term" value="F:ligase activity"/>
    <property type="evidence" value="ECO:0007669"/>
    <property type="project" value="UniProtKB-KW"/>
</dbReference>
<comment type="pathway">
    <text evidence="1">Purine metabolism; 7-cyano-7-deazaguanine biosynthesis.</text>
</comment>
<reference evidence="10" key="1">
    <citation type="submission" date="2020-03" db="EMBL/GenBank/DDBJ databases">
        <title>The deep terrestrial virosphere.</title>
        <authorList>
            <person name="Holmfeldt K."/>
            <person name="Nilsson E."/>
            <person name="Simone D."/>
            <person name="Lopez-Fernandez M."/>
            <person name="Wu X."/>
            <person name="de Brujin I."/>
            <person name="Lundin D."/>
            <person name="Andersson A."/>
            <person name="Bertilsson S."/>
            <person name="Dopson M."/>
        </authorList>
    </citation>
    <scope>NUCLEOTIDE SEQUENCE</scope>
    <source>
        <strain evidence="10">MM415B01653</strain>
    </source>
</reference>
<keyword evidence="4" id="KW-0547">Nucleotide-binding</keyword>
<accession>A0A6M3IJ58</accession>
<keyword evidence="2" id="KW-0436">Ligase</keyword>
<evidence type="ECO:0000256" key="2">
    <source>
        <dbReference type="ARBA" id="ARBA00022598"/>
    </source>
</evidence>
<dbReference type="PIRSF" id="PIRSF006293">
    <property type="entry name" value="ExsB"/>
    <property type="match status" value="1"/>
</dbReference>
<name>A0A6M3IJ58_9ZZZZ</name>
<dbReference type="PANTHER" id="PTHR42914">
    <property type="entry name" value="7-CYANO-7-DEAZAGUANINE SYNTHASE"/>
    <property type="match status" value="1"/>
</dbReference>
<organism evidence="10">
    <name type="scientific">viral metagenome</name>
    <dbReference type="NCBI Taxonomy" id="1070528"/>
    <lineage>
        <taxon>unclassified sequences</taxon>
        <taxon>metagenomes</taxon>
        <taxon>organismal metagenomes</taxon>
    </lineage>
</organism>